<dbReference type="Gene3D" id="3.30.390.10">
    <property type="entry name" value="Enolase-like, N-terminal domain"/>
    <property type="match status" value="1"/>
</dbReference>
<dbReference type="RefSeq" id="WP_090608536.1">
    <property type="nucleotide sequence ID" value="NZ_FNZR01000011.1"/>
</dbReference>
<dbReference type="SUPFAM" id="SSF54826">
    <property type="entry name" value="Enolase N-terminal domain-like"/>
    <property type="match status" value="1"/>
</dbReference>
<dbReference type="SFLD" id="SFLDG00179">
    <property type="entry name" value="mandelate_racemase"/>
    <property type="match status" value="1"/>
</dbReference>
<evidence type="ECO:0000256" key="1">
    <source>
        <dbReference type="ARBA" id="ARBA00001946"/>
    </source>
</evidence>
<dbReference type="SUPFAM" id="SSF51604">
    <property type="entry name" value="Enolase C-terminal domain-like"/>
    <property type="match status" value="1"/>
</dbReference>
<evidence type="ECO:0000313" key="5">
    <source>
        <dbReference type="EMBL" id="SEL83062.1"/>
    </source>
</evidence>
<name>A0A1H7TDV4_9SPHI</name>
<dbReference type="CDD" id="cd03316">
    <property type="entry name" value="MR_like"/>
    <property type="match status" value="1"/>
</dbReference>
<comment type="cofactor">
    <cofactor evidence="1">
        <name>Mg(2+)</name>
        <dbReference type="ChEBI" id="CHEBI:18420"/>
    </cofactor>
</comment>
<evidence type="ECO:0000313" key="6">
    <source>
        <dbReference type="Proteomes" id="UP000198916"/>
    </source>
</evidence>
<sequence>MKKTYSRKEFLRNTLIASATPMLASPAFAAHGRRRPSGLPDKYENLIDLHGQFDAPVIIDSITLLRVENKFFIRVRSTDGAEGIVIDNGRLSHLYPIMKEKVIPFFIGKDARDMETLVDEVYAYESNYKLAGMAFWNCVAQVEMGVLDMLGKVAGKSVGAILGKVRRRRIPVYISSLTRETTPEQEVEWLAQRLQETGAQAVKLKIGGRMSKNADAFPGRTDNLIPLARKSFGDDVAIYVDSNGSYDAPKAIEVGRLLEAHGIGFYEEPCPFEDHEATRQVAEALAVPIAGGEQDSNLSMFEWMIKNNAFQLVQPDLYYNGGFIRCLRVAKMAAAVGINVTPHSPKADAQSVCMLHFASVIANSGPHQEFYGHPMKHESWYAPHFDVTEGHIIVPDGYGLGITYDADFIAKAKLV</sequence>
<evidence type="ECO:0000256" key="2">
    <source>
        <dbReference type="ARBA" id="ARBA00022723"/>
    </source>
</evidence>
<reference evidence="6" key="1">
    <citation type="submission" date="2016-10" db="EMBL/GenBank/DDBJ databases">
        <authorList>
            <person name="Varghese N."/>
            <person name="Submissions S."/>
        </authorList>
    </citation>
    <scope>NUCLEOTIDE SEQUENCE [LARGE SCALE GENOMIC DNA]</scope>
    <source>
        <strain evidence="6">Jip14</strain>
    </source>
</reference>
<keyword evidence="3" id="KW-0460">Magnesium</keyword>
<dbReference type="GO" id="GO:0016854">
    <property type="term" value="F:racemase and epimerase activity"/>
    <property type="evidence" value="ECO:0007669"/>
    <property type="project" value="UniProtKB-ARBA"/>
</dbReference>
<keyword evidence="2" id="KW-0479">Metal-binding</keyword>
<dbReference type="Pfam" id="PF13378">
    <property type="entry name" value="MR_MLE_C"/>
    <property type="match status" value="1"/>
</dbReference>
<dbReference type="PANTHER" id="PTHR13794">
    <property type="entry name" value="ENOLASE SUPERFAMILY, MANDELATE RACEMASE"/>
    <property type="match status" value="1"/>
</dbReference>
<accession>A0A1H7TDV4</accession>
<dbReference type="InterPro" id="IPR046945">
    <property type="entry name" value="RHMD-like"/>
</dbReference>
<dbReference type="OrthoDB" id="9775391at2"/>
<feature type="domain" description="Mandelate racemase/muconate lactonizing enzyme C-terminal" evidence="4">
    <location>
        <begin position="183"/>
        <end position="288"/>
    </location>
</feature>
<dbReference type="InterPro" id="IPR036849">
    <property type="entry name" value="Enolase-like_C_sf"/>
</dbReference>
<dbReference type="Proteomes" id="UP000198916">
    <property type="component" value="Unassembled WGS sequence"/>
</dbReference>
<dbReference type="InterPro" id="IPR029065">
    <property type="entry name" value="Enolase_C-like"/>
</dbReference>
<organism evidence="5 6">
    <name type="scientific">Parapedobacter koreensis</name>
    <dbReference type="NCBI Taxonomy" id="332977"/>
    <lineage>
        <taxon>Bacteria</taxon>
        <taxon>Pseudomonadati</taxon>
        <taxon>Bacteroidota</taxon>
        <taxon>Sphingobacteriia</taxon>
        <taxon>Sphingobacteriales</taxon>
        <taxon>Sphingobacteriaceae</taxon>
        <taxon>Parapedobacter</taxon>
    </lineage>
</organism>
<dbReference type="InterPro" id="IPR013342">
    <property type="entry name" value="Mandelate_racemase_C"/>
</dbReference>
<dbReference type="EMBL" id="FNZR01000011">
    <property type="protein sequence ID" value="SEL83062.1"/>
    <property type="molecule type" value="Genomic_DNA"/>
</dbReference>
<dbReference type="SFLD" id="SFLDS00001">
    <property type="entry name" value="Enolase"/>
    <property type="match status" value="1"/>
</dbReference>
<dbReference type="GO" id="GO:0016836">
    <property type="term" value="F:hydro-lyase activity"/>
    <property type="evidence" value="ECO:0007669"/>
    <property type="project" value="TreeGrafter"/>
</dbReference>
<proteinExistence type="predicted"/>
<evidence type="ECO:0000256" key="3">
    <source>
        <dbReference type="ARBA" id="ARBA00022842"/>
    </source>
</evidence>
<dbReference type="PROSITE" id="PS51318">
    <property type="entry name" value="TAT"/>
    <property type="match status" value="1"/>
</dbReference>
<keyword evidence="6" id="KW-1185">Reference proteome</keyword>
<dbReference type="InterPro" id="IPR029017">
    <property type="entry name" value="Enolase-like_N"/>
</dbReference>
<dbReference type="InterPro" id="IPR006311">
    <property type="entry name" value="TAT_signal"/>
</dbReference>
<dbReference type="SMART" id="SM00922">
    <property type="entry name" value="MR_MLE"/>
    <property type="match status" value="1"/>
</dbReference>
<dbReference type="AlphaFoldDB" id="A0A1H7TDV4"/>
<dbReference type="GO" id="GO:0000287">
    <property type="term" value="F:magnesium ion binding"/>
    <property type="evidence" value="ECO:0007669"/>
    <property type="project" value="TreeGrafter"/>
</dbReference>
<gene>
    <name evidence="5" type="ORF">SAMN05421740_11110</name>
</gene>
<evidence type="ECO:0000259" key="4">
    <source>
        <dbReference type="SMART" id="SM00922"/>
    </source>
</evidence>
<dbReference type="Gene3D" id="3.20.20.120">
    <property type="entry name" value="Enolase-like C-terminal domain"/>
    <property type="match status" value="1"/>
</dbReference>
<dbReference type="GO" id="GO:0016052">
    <property type="term" value="P:carbohydrate catabolic process"/>
    <property type="evidence" value="ECO:0007669"/>
    <property type="project" value="TreeGrafter"/>
</dbReference>
<dbReference type="STRING" id="332977.SAMN05421740_11110"/>
<dbReference type="PANTHER" id="PTHR13794:SF58">
    <property type="entry name" value="MITOCHONDRIAL ENOLASE SUPERFAMILY MEMBER 1"/>
    <property type="match status" value="1"/>
</dbReference>
<protein>
    <submittedName>
        <fullName evidence="5">L-alanine-DL-glutamate epimerase</fullName>
    </submittedName>
</protein>